<dbReference type="Proteomes" id="UP001228139">
    <property type="component" value="Plasmid unnamed1"/>
</dbReference>
<evidence type="ECO:0000256" key="1">
    <source>
        <dbReference type="SAM" id="MobiDB-lite"/>
    </source>
</evidence>
<reference evidence="2 3" key="1">
    <citation type="submission" date="2023-07" db="EMBL/GenBank/DDBJ databases">
        <title>Pathogenic bacteria of pear tree diseases.</title>
        <authorList>
            <person name="Zhang Z."/>
            <person name="He L."/>
            <person name="Huang R."/>
        </authorList>
    </citation>
    <scope>NUCLEOTIDE SEQUENCE [LARGE SCALE GENOMIC DNA]</scope>
    <source>
        <strain evidence="2 3">DE2</strain>
        <plasmid evidence="2 3">unnamed1</plasmid>
    </source>
</reference>
<sequence length="132" mass="14807">MIKLKYAQPVTQRPAPDETPVPVMFSLHPQGEPAMTATTSERLFAMENALRARLQPPVTITCNPHRIGKSSCVSVHVEDSRGKRADILLTQEGRASFPLDHEFDSPRWYINVPDAADMVFLTLWINSLFSDS</sequence>
<gene>
    <name evidence="2" type="ORF">Q3V30_22255</name>
</gene>
<dbReference type="KEGG" id="epi:Q3V30_22255"/>
<accession>A0AA50DNG9</accession>
<evidence type="ECO:0000313" key="3">
    <source>
        <dbReference type="Proteomes" id="UP001228139"/>
    </source>
</evidence>
<evidence type="ECO:0000313" key="2">
    <source>
        <dbReference type="EMBL" id="WLS81179.1"/>
    </source>
</evidence>
<name>A0AA50DNG9_9GAMM</name>
<proteinExistence type="predicted"/>
<organism evidence="2 3">
    <name type="scientific">Erwinia pyri</name>
    <dbReference type="NCBI Taxonomy" id="3062598"/>
    <lineage>
        <taxon>Bacteria</taxon>
        <taxon>Pseudomonadati</taxon>
        <taxon>Pseudomonadota</taxon>
        <taxon>Gammaproteobacteria</taxon>
        <taxon>Enterobacterales</taxon>
        <taxon>Erwiniaceae</taxon>
        <taxon>Erwinia</taxon>
    </lineage>
</organism>
<feature type="region of interest" description="Disordered" evidence="1">
    <location>
        <begin position="1"/>
        <end position="20"/>
    </location>
</feature>
<dbReference type="AlphaFoldDB" id="A0AA50DNG9"/>
<keyword evidence="2" id="KW-0614">Plasmid</keyword>
<dbReference type="EMBL" id="CP132354">
    <property type="protein sequence ID" value="WLS81179.1"/>
    <property type="molecule type" value="Genomic_DNA"/>
</dbReference>
<dbReference type="RefSeq" id="WP_306213488.1">
    <property type="nucleotide sequence ID" value="NZ_CP132354.1"/>
</dbReference>
<geneLocation type="plasmid" evidence="2 3">
    <name>unnamed1</name>
</geneLocation>
<protein>
    <submittedName>
        <fullName evidence="2">Uncharacterized protein</fullName>
    </submittedName>
</protein>
<keyword evidence="3" id="KW-1185">Reference proteome</keyword>